<organism evidence="1 2">
    <name type="scientific">Caenorhabditis auriculariae</name>
    <dbReference type="NCBI Taxonomy" id="2777116"/>
    <lineage>
        <taxon>Eukaryota</taxon>
        <taxon>Metazoa</taxon>
        <taxon>Ecdysozoa</taxon>
        <taxon>Nematoda</taxon>
        <taxon>Chromadorea</taxon>
        <taxon>Rhabditida</taxon>
        <taxon>Rhabditina</taxon>
        <taxon>Rhabditomorpha</taxon>
        <taxon>Rhabditoidea</taxon>
        <taxon>Rhabditidae</taxon>
        <taxon>Peloderinae</taxon>
        <taxon>Caenorhabditis</taxon>
    </lineage>
</organism>
<dbReference type="EMBL" id="CAJGYM010000007">
    <property type="protein sequence ID" value="CAD6187961.1"/>
    <property type="molecule type" value="Genomic_DNA"/>
</dbReference>
<dbReference type="AlphaFoldDB" id="A0A8S1GXP5"/>
<evidence type="ECO:0000313" key="2">
    <source>
        <dbReference type="Proteomes" id="UP000835052"/>
    </source>
</evidence>
<name>A0A8S1GXP5_9PELO</name>
<reference evidence="1" key="1">
    <citation type="submission" date="2020-10" db="EMBL/GenBank/DDBJ databases">
        <authorList>
            <person name="Kikuchi T."/>
        </authorList>
    </citation>
    <scope>NUCLEOTIDE SEQUENCE</scope>
    <source>
        <strain evidence="1">NKZ352</strain>
    </source>
</reference>
<sequence length="83" mass="9349">MNVYEQNCIGPENFDMLDAAKPNTALSSTFPTVYFSIVCYLEASTTSSNEQQKAARGAQLFRCTFRVPRLTCYTEEVHHSLGF</sequence>
<keyword evidence="2" id="KW-1185">Reference proteome</keyword>
<comment type="caution">
    <text evidence="1">The sequence shown here is derived from an EMBL/GenBank/DDBJ whole genome shotgun (WGS) entry which is preliminary data.</text>
</comment>
<gene>
    <name evidence="1" type="ORF">CAUJ_LOCUS3880</name>
</gene>
<accession>A0A8S1GXP5</accession>
<protein>
    <submittedName>
        <fullName evidence="1">Uncharacterized protein</fullName>
    </submittedName>
</protein>
<evidence type="ECO:0000313" key="1">
    <source>
        <dbReference type="EMBL" id="CAD6187961.1"/>
    </source>
</evidence>
<proteinExistence type="predicted"/>
<dbReference type="Proteomes" id="UP000835052">
    <property type="component" value="Unassembled WGS sequence"/>
</dbReference>